<dbReference type="PANTHER" id="PTHR43442:SF3">
    <property type="entry name" value="GLUCONOKINASE-RELATED"/>
    <property type="match status" value="1"/>
</dbReference>
<evidence type="ECO:0000313" key="10">
    <source>
        <dbReference type="EMBL" id="QSQ20702.1"/>
    </source>
</evidence>
<keyword evidence="5 9" id="KW-0547">Nucleotide-binding</keyword>
<keyword evidence="7 9" id="KW-0067">ATP-binding</keyword>
<evidence type="ECO:0000256" key="1">
    <source>
        <dbReference type="ARBA" id="ARBA00004761"/>
    </source>
</evidence>
<sequence length="161" mass="17574">MVVIVMGVSGAGKTTEGRALAASLGWRFVDADDLHPQSNIAKMAAGVPLTDEDRWPWLRMLSGLIGAALKQGDDLVVACSALKASYRQVLEVDPARMRWVYLDAPREVLASRLAQRHGHFMPPSLLDSQLETLELPANALRVDVTPPPEEVVKRIREGLGL</sequence>
<dbReference type="CDD" id="cd02021">
    <property type="entry name" value="GntK"/>
    <property type="match status" value="1"/>
</dbReference>
<dbReference type="PANTHER" id="PTHR43442">
    <property type="entry name" value="GLUCONOKINASE-RELATED"/>
    <property type="match status" value="1"/>
</dbReference>
<keyword evidence="6 9" id="KW-0418">Kinase</keyword>
<accession>A0ABX7NPB4</accession>
<dbReference type="EC" id="2.7.1.12" evidence="3 9"/>
<evidence type="ECO:0000256" key="5">
    <source>
        <dbReference type="ARBA" id="ARBA00022741"/>
    </source>
</evidence>
<dbReference type="RefSeq" id="WP_206722282.1">
    <property type="nucleotide sequence ID" value="NZ_CP071090.1"/>
</dbReference>
<keyword evidence="4 9" id="KW-0808">Transferase</keyword>
<proteinExistence type="inferred from homology"/>
<dbReference type="Gene3D" id="3.40.50.300">
    <property type="entry name" value="P-loop containing nucleotide triphosphate hydrolases"/>
    <property type="match status" value="1"/>
</dbReference>
<protein>
    <recommendedName>
        <fullName evidence="3 9">Gluconokinase</fullName>
        <ecNumber evidence="3 9">2.7.1.12</ecNumber>
    </recommendedName>
</protein>
<reference evidence="10 11" key="1">
    <citation type="submission" date="2021-02" db="EMBL/GenBank/DDBJ databases">
        <title>De Novo genome assembly of isolated myxobacteria.</title>
        <authorList>
            <person name="Stevens D.C."/>
        </authorList>
    </citation>
    <scope>NUCLEOTIDE SEQUENCE [LARGE SCALE GENOMIC DNA]</scope>
    <source>
        <strain evidence="11">SCPEA02</strain>
    </source>
</reference>
<evidence type="ECO:0000256" key="4">
    <source>
        <dbReference type="ARBA" id="ARBA00022679"/>
    </source>
</evidence>
<evidence type="ECO:0000256" key="9">
    <source>
        <dbReference type="RuleBase" id="RU363066"/>
    </source>
</evidence>
<evidence type="ECO:0000256" key="3">
    <source>
        <dbReference type="ARBA" id="ARBA00012054"/>
    </source>
</evidence>
<comment type="catalytic activity">
    <reaction evidence="8 9">
        <text>D-gluconate + ATP = 6-phospho-D-gluconate + ADP + H(+)</text>
        <dbReference type="Rhea" id="RHEA:19433"/>
        <dbReference type="ChEBI" id="CHEBI:15378"/>
        <dbReference type="ChEBI" id="CHEBI:18391"/>
        <dbReference type="ChEBI" id="CHEBI:30616"/>
        <dbReference type="ChEBI" id="CHEBI:58759"/>
        <dbReference type="ChEBI" id="CHEBI:456216"/>
        <dbReference type="EC" id="2.7.1.12"/>
    </reaction>
</comment>
<dbReference type="Proteomes" id="UP000662747">
    <property type="component" value="Chromosome"/>
</dbReference>
<organism evidence="10 11">
    <name type="scientific">Pyxidicoccus parkwayensis</name>
    <dbReference type="NCBI Taxonomy" id="2813578"/>
    <lineage>
        <taxon>Bacteria</taxon>
        <taxon>Pseudomonadati</taxon>
        <taxon>Myxococcota</taxon>
        <taxon>Myxococcia</taxon>
        <taxon>Myxococcales</taxon>
        <taxon>Cystobacterineae</taxon>
        <taxon>Myxococcaceae</taxon>
        <taxon>Pyxidicoccus</taxon>
    </lineage>
</organism>
<evidence type="ECO:0000256" key="7">
    <source>
        <dbReference type="ARBA" id="ARBA00022840"/>
    </source>
</evidence>
<evidence type="ECO:0000256" key="2">
    <source>
        <dbReference type="ARBA" id="ARBA00008420"/>
    </source>
</evidence>
<evidence type="ECO:0000256" key="6">
    <source>
        <dbReference type="ARBA" id="ARBA00022777"/>
    </source>
</evidence>
<dbReference type="NCBIfam" id="TIGR01313">
    <property type="entry name" value="therm_gnt_kin"/>
    <property type="match status" value="1"/>
</dbReference>
<dbReference type="Pfam" id="PF13671">
    <property type="entry name" value="AAA_33"/>
    <property type="match status" value="1"/>
</dbReference>
<dbReference type="InterPro" id="IPR027417">
    <property type="entry name" value="P-loop_NTPase"/>
</dbReference>
<name>A0ABX7NPB4_9BACT</name>
<dbReference type="InterPro" id="IPR006001">
    <property type="entry name" value="Therm_gnt_kin"/>
</dbReference>
<dbReference type="SUPFAM" id="SSF52540">
    <property type="entry name" value="P-loop containing nucleoside triphosphate hydrolases"/>
    <property type="match status" value="1"/>
</dbReference>
<gene>
    <name evidence="10" type="ORF">JY651_36540</name>
</gene>
<keyword evidence="11" id="KW-1185">Reference proteome</keyword>
<dbReference type="EMBL" id="CP071090">
    <property type="protein sequence ID" value="QSQ20702.1"/>
    <property type="molecule type" value="Genomic_DNA"/>
</dbReference>
<evidence type="ECO:0000256" key="8">
    <source>
        <dbReference type="ARBA" id="ARBA00048090"/>
    </source>
</evidence>
<evidence type="ECO:0000313" key="11">
    <source>
        <dbReference type="Proteomes" id="UP000662747"/>
    </source>
</evidence>
<comment type="pathway">
    <text evidence="1">Carbohydrate acid metabolism.</text>
</comment>
<comment type="similarity">
    <text evidence="2 9">Belongs to the gluconokinase GntK/GntV family.</text>
</comment>